<evidence type="ECO:0000256" key="10">
    <source>
        <dbReference type="ARBA" id="ARBA00023170"/>
    </source>
</evidence>
<protein>
    <submittedName>
        <fullName evidence="13">LRR domain containing protein</fullName>
    </submittedName>
</protein>
<name>A0A2P5EVE4_TREOI</name>
<keyword evidence="11" id="KW-0325">Glycoprotein</keyword>
<evidence type="ECO:0000313" key="13">
    <source>
        <dbReference type="EMBL" id="PON89511.1"/>
    </source>
</evidence>
<dbReference type="STRING" id="63057.A0A2P5EVE4"/>
<keyword evidence="8 12" id="KW-1133">Transmembrane helix</keyword>
<feature type="transmembrane region" description="Helical" evidence="12">
    <location>
        <begin position="410"/>
        <end position="434"/>
    </location>
</feature>
<dbReference type="PANTHER" id="PTHR27004:SF428">
    <property type="entry name" value="OS01G0160600 PROTEIN"/>
    <property type="match status" value="1"/>
</dbReference>
<dbReference type="Pfam" id="PF13855">
    <property type="entry name" value="LRR_8"/>
    <property type="match status" value="2"/>
</dbReference>
<dbReference type="PANTHER" id="PTHR27004">
    <property type="entry name" value="RECEPTOR-LIKE PROTEIN 12 ISOFORM X1"/>
    <property type="match status" value="1"/>
</dbReference>
<keyword evidence="6" id="KW-0732">Signal</keyword>
<organism evidence="13 14">
    <name type="scientific">Trema orientale</name>
    <name type="common">Charcoal tree</name>
    <name type="synonym">Celtis orientalis</name>
    <dbReference type="NCBI Taxonomy" id="63057"/>
    <lineage>
        <taxon>Eukaryota</taxon>
        <taxon>Viridiplantae</taxon>
        <taxon>Streptophyta</taxon>
        <taxon>Embryophyta</taxon>
        <taxon>Tracheophyta</taxon>
        <taxon>Spermatophyta</taxon>
        <taxon>Magnoliopsida</taxon>
        <taxon>eudicotyledons</taxon>
        <taxon>Gunneridae</taxon>
        <taxon>Pentapetalae</taxon>
        <taxon>rosids</taxon>
        <taxon>fabids</taxon>
        <taxon>Rosales</taxon>
        <taxon>Cannabaceae</taxon>
        <taxon>Trema</taxon>
    </lineage>
</organism>
<proteinExistence type="inferred from homology"/>
<keyword evidence="10" id="KW-0675">Receptor</keyword>
<gene>
    <name evidence="13" type="ORF">TorRG33x02_146550</name>
</gene>
<dbReference type="OrthoDB" id="1911164at2759"/>
<keyword evidence="9 12" id="KW-0472">Membrane</keyword>
<evidence type="ECO:0000256" key="6">
    <source>
        <dbReference type="ARBA" id="ARBA00022729"/>
    </source>
</evidence>
<dbReference type="FunFam" id="3.80.10.10:FF:000111">
    <property type="entry name" value="LRR receptor-like serine/threonine-protein kinase ERECTA"/>
    <property type="match status" value="1"/>
</dbReference>
<dbReference type="InParanoid" id="A0A2P5EVE4"/>
<evidence type="ECO:0000256" key="2">
    <source>
        <dbReference type="ARBA" id="ARBA00009592"/>
    </source>
</evidence>
<evidence type="ECO:0000313" key="14">
    <source>
        <dbReference type="Proteomes" id="UP000237000"/>
    </source>
</evidence>
<comment type="similarity">
    <text evidence="2">Belongs to the RLP family.</text>
</comment>
<evidence type="ECO:0000256" key="3">
    <source>
        <dbReference type="ARBA" id="ARBA00022475"/>
    </source>
</evidence>
<dbReference type="PRINTS" id="PR00019">
    <property type="entry name" value="LEURICHRPT"/>
</dbReference>
<dbReference type="Gene3D" id="3.80.10.10">
    <property type="entry name" value="Ribonuclease Inhibitor"/>
    <property type="match status" value="1"/>
</dbReference>
<dbReference type="FunFam" id="3.80.10.10:FF:000041">
    <property type="entry name" value="LRR receptor-like serine/threonine-protein kinase ERECTA"/>
    <property type="match status" value="1"/>
</dbReference>
<evidence type="ECO:0000256" key="7">
    <source>
        <dbReference type="ARBA" id="ARBA00022737"/>
    </source>
</evidence>
<dbReference type="PROSITE" id="PS51450">
    <property type="entry name" value="LRR"/>
    <property type="match status" value="1"/>
</dbReference>
<dbReference type="SMART" id="SM00369">
    <property type="entry name" value="LRR_TYP"/>
    <property type="match status" value="3"/>
</dbReference>
<sequence>MIPKWFLNIATETLSYLNLSLNFFTNWEEAQFVLPWKNLGILDLHSNKLQGSLVIPPMSTEYFFISENNLNGTVHTLFCNLSNLIVLDVSNNHLGGTIPPCFGSFSSSLSVLNMKGNNFHGKIPQIFLNGSNLMTLDLSHNQLQGKLPKLFLVKCKALQVLNLGHNQIRDTFPFWLQNSPELQVLVLRSNKFHGPIWHPHKSLGFAKLRIVDISFNNFSGSLPSAYFSNWSAINTDILGANKSRPEYMGKGYYQDSVTVMNKGLEMEFVRILTIFTSIDLSNNNFHGEIPTTIGDLPSLIVLNLSSNYFEGLIPSSFGNLKELESLDLSKNKLSGRIPQQLASLTFLQYLNLSENQLTGPIPQSTQFDTFGESSFEGNLDLCGVPLPKICEEHNTDGTPIPPDFESENGFGWKAVLMGYGCGFVLGMIGGHLFISKKPNWYVRIFGRKM</sequence>
<accession>A0A2P5EVE4</accession>
<keyword evidence="5 12" id="KW-0812">Transmembrane</keyword>
<evidence type="ECO:0000256" key="11">
    <source>
        <dbReference type="ARBA" id="ARBA00023180"/>
    </source>
</evidence>
<evidence type="ECO:0000256" key="1">
    <source>
        <dbReference type="ARBA" id="ARBA00004251"/>
    </source>
</evidence>
<dbReference type="InterPro" id="IPR003591">
    <property type="entry name" value="Leu-rich_rpt_typical-subtyp"/>
</dbReference>
<keyword evidence="14" id="KW-1185">Reference proteome</keyword>
<keyword evidence="4" id="KW-0433">Leucine-rich repeat</keyword>
<keyword evidence="7" id="KW-0677">Repeat</keyword>
<dbReference type="Pfam" id="PF00560">
    <property type="entry name" value="LRR_1"/>
    <property type="match status" value="4"/>
</dbReference>
<reference evidence="14" key="1">
    <citation type="submission" date="2016-06" db="EMBL/GenBank/DDBJ databases">
        <title>Parallel loss of symbiosis genes in relatives of nitrogen-fixing non-legume Parasponia.</title>
        <authorList>
            <person name="Van Velzen R."/>
            <person name="Holmer R."/>
            <person name="Bu F."/>
            <person name="Rutten L."/>
            <person name="Van Zeijl A."/>
            <person name="Liu W."/>
            <person name="Santuari L."/>
            <person name="Cao Q."/>
            <person name="Sharma T."/>
            <person name="Shen D."/>
            <person name="Roswanjaya Y."/>
            <person name="Wardhani T."/>
            <person name="Kalhor M.S."/>
            <person name="Jansen J."/>
            <person name="Van den Hoogen J."/>
            <person name="Gungor B."/>
            <person name="Hartog M."/>
            <person name="Hontelez J."/>
            <person name="Verver J."/>
            <person name="Yang W.-C."/>
            <person name="Schijlen E."/>
            <person name="Repin R."/>
            <person name="Schilthuizen M."/>
            <person name="Schranz E."/>
            <person name="Heidstra R."/>
            <person name="Miyata K."/>
            <person name="Fedorova E."/>
            <person name="Kohlen W."/>
            <person name="Bisseling T."/>
            <person name="Smit S."/>
            <person name="Geurts R."/>
        </authorList>
    </citation>
    <scope>NUCLEOTIDE SEQUENCE [LARGE SCALE GENOMIC DNA]</scope>
    <source>
        <strain evidence="14">cv. RG33-2</strain>
    </source>
</reference>
<evidence type="ECO:0000256" key="4">
    <source>
        <dbReference type="ARBA" id="ARBA00022614"/>
    </source>
</evidence>
<dbReference type="InterPro" id="IPR032675">
    <property type="entry name" value="LRR_dom_sf"/>
</dbReference>
<dbReference type="InterPro" id="IPR001611">
    <property type="entry name" value="Leu-rich_rpt"/>
</dbReference>
<dbReference type="AlphaFoldDB" id="A0A2P5EVE4"/>
<keyword evidence="3" id="KW-1003">Cell membrane</keyword>
<dbReference type="SUPFAM" id="SSF52058">
    <property type="entry name" value="L domain-like"/>
    <property type="match status" value="1"/>
</dbReference>
<dbReference type="GO" id="GO:0005886">
    <property type="term" value="C:plasma membrane"/>
    <property type="evidence" value="ECO:0007669"/>
    <property type="project" value="UniProtKB-SubCell"/>
</dbReference>
<evidence type="ECO:0000256" key="8">
    <source>
        <dbReference type="ARBA" id="ARBA00022989"/>
    </source>
</evidence>
<dbReference type="EMBL" id="JXTC01000093">
    <property type="protein sequence ID" value="PON89511.1"/>
    <property type="molecule type" value="Genomic_DNA"/>
</dbReference>
<evidence type="ECO:0000256" key="9">
    <source>
        <dbReference type="ARBA" id="ARBA00023136"/>
    </source>
</evidence>
<dbReference type="Proteomes" id="UP000237000">
    <property type="component" value="Unassembled WGS sequence"/>
</dbReference>
<comment type="caution">
    <text evidence="13">The sequence shown here is derived from an EMBL/GenBank/DDBJ whole genome shotgun (WGS) entry which is preliminary data.</text>
</comment>
<comment type="subcellular location">
    <subcellularLocation>
        <location evidence="1">Cell membrane</location>
        <topology evidence="1">Single-pass type I membrane protein</topology>
    </subcellularLocation>
</comment>
<evidence type="ECO:0000256" key="12">
    <source>
        <dbReference type="SAM" id="Phobius"/>
    </source>
</evidence>
<evidence type="ECO:0000256" key="5">
    <source>
        <dbReference type="ARBA" id="ARBA00022692"/>
    </source>
</evidence>